<accession>A0ABU5MZW5</accession>
<dbReference type="Pfam" id="PF08242">
    <property type="entry name" value="Methyltransf_12"/>
    <property type="match status" value="1"/>
</dbReference>
<dbReference type="SUPFAM" id="SSF53335">
    <property type="entry name" value="S-adenosyl-L-methionine-dependent methyltransferases"/>
    <property type="match status" value="1"/>
</dbReference>
<dbReference type="GO" id="GO:0032259">
    <property type="term" value="P:methylation"/>
    <property type="evidence" value="ECO:0007669"/>
    <property type="project" value="UniProtKB-KW"/>
</dbReference>
<proteinExistence type="predicted"/>
<keyword evidence="2" id="KW-0808">Transferase</keyword>
<evidence type="ECO:0000259" key="1">
    <source>
        <dbReference type="Pfam" id="PF08242"/>
    </source>
</evidence>
<dbReference type="InterPro" id="IPR013217">
    <property type="entry name" value="Methyltransf_12"/>
</dbReference>
<organism evidence="2 3">
    <name type="scientific">Pontiella agarivorans</name>
    <dbReference type="NCBI Taxonomy" id="3038953"/>
    <lineage>
        <taxon>Bacteria</taxon>
        <taxon>Pseudomonadati</taxon>
        <taxon>Kiritimatiellota</taxon>
        <taxon>Kiritimatiellia</taxon>
        <taxon>Kiritimatiellales</taxon>
        <taxon>Pontiellaceae</taxon>
        <taxon>Pontiella</taxon>
    </lineage>
</organism>
<dbReference type="Gene3D" id="3.40.50.150">
    <property type="entry name" value="Vaccinia Virus protein VP39"/>
    <property type="match status" value="1"/>
</dbReference>
<dbReference type="GO" id="GO:0008168">
    <property type="term" value="F:methyltransferase activity"/>
    <property type="evidence" value="ECO:0007669"/>
    <property type="project" value="UniProtKB-KW"/>
</dbReference>
<gene>
    <name evidence="2" type="ORF">P9H32_13885</name>
</gene>
<comment type="caution">
    <text evidence="2">The sequence shown here is derived from an EMBL/GenBank/DDBJ whole genome shotgun (WGS) entry which is preliminary data.</text>
</comment>
<dbReference type="EMBL" id="JARVCO010000012">
    <property type="protein sequence ID" value="MDZ8119714.1"/>
    <property type="molecule type" value="Genomic_DNA"/>
</dbReference>
<dbReference type="RefSeq" id="WP_322609497.1">
    <property type="nucleotide sequence ID" value="NZ_JARVCO010000012.1"/>
</dbReference>
<keyword evidence="3" id="KW-1185">Reference proteome</keyword>
<sequence length="249" mass="28562">MKTWIPDMLYRAACDELMDAPDCDETRLLRTVRQFSSINRLVSRYRTILKREVLADMMKEPGREYHLVDMGAGGCDIDAWLLQSAQRLGLKLRISACDLDPRIIRYARTTYGDTPGLDIRRLDLLQYPPEEPVDYVFANHFLHHLTDQQIKHLLGVWAPRTRRRMVLSDLRRSSAAYLGYAALSLFYPASFARTDGLISIRRGFLPGELQALADTALPENRHTVLQYSPGRLVLRIECSALPNDERTVN</sequence>
<protein>
    <submittedName>
        <fullName evidence="2">Methyltransferase domain-containing protein</fullName>
    </submittedName>
</protein>
<keyword evidence="2" id="KW-0489">Methyltransferase</keyword>
<evidence type="ECO:0000313" key="2">
    <source>
        <dbReference type="EMBL" id="MDZ8119714.1"/>
    </source>
</evidence>
<reference evidence="2 3" key="1">
    <citation type="journal article" date="2024" name="Appl. Environ. Microbiol.">
        <title>Pontiella agarivorans sp. nov., a novel marine anaerobic bacterium capable of degrading macroalgal polysaccharides and fixing nitrogen.</title>
        <authorList>
            <person name="Liu N."/>
            <person name="Kivenson V."/>
            <person name="Peng X."/>
            <person name="Cui Z."/>
            <person name="Lankiewicz T.S."/>
            <person name="Gosselin K.M."/>
            <person name="English C.J."/>
            <person name="Blair E.M."/>
            <person name="O'Malley M.A."/>
            <person name="Valentine D.L."/>
        </authorList>
    </citation>
    <scope>NUCLEOTIDE SEQUENCE [LARGE SCALE GENOMIC DNA]</scope>
    <source>
        <strain evidence="2 3">NLcol2</strain>
    </source>
</reference>
<dbReference type="InterPro" id="IPR029063">
    <property type="entry name" value="SAM-dependent_MTases_sf"/>
</dbReference>
<evidence type="ECO:0000313" key="3">
    <source>
        <dbReference type="Proteomes" id="UP001290861"/>
    </source>
</evidence>
<dbReference type="Proteomes" id="UP001290861">
    <property type="component" value="Unassembled WGS sequence"/>
</dbReference>
<feature type="domain" description="Methyltransferase type 12" evidence="1">
    <location>
        <begin position="69"/>
        <end position="150"/>
    </location>
</feature>
<name>A0ABU5MZW5_9BACT</name>
<dbReference type="CDD" id="cd02440">
    <property type="entry name" value="AdoMet_MTases"/>
    <property type="match status" value="1"/>
</dbReference>